<name>A0A5C6E5E5_9BACT</name>
<feature type="transmembrane region" description="Helical" evidence="1">
    <location>
        <begin position="40"/>
        <end position="61"/>
    </location>
</feature>
<organism evidence="3 4">
    <name type="scientific">Novipirellula aureliae</name>
    <dbReference type="NCBI Taxonomy" id="2527966"/>
    <lineage>
        <taxon>Bacteria</taxon>
        <taxon>Pseudomonadati</taxon>
        <taxon>Planctomycetota</taxon>
        <taxon>Planctomycetia</taxon>
        <taxon>Pirellulales</taxon>
        <taxon>Pirellulaceae</taxon>
        <taxon>Novipirellula</taxon>
    </lineage>
</organism>
<evidence type="ECO:0000313" key="3">
    <source>
        <dbReference type="EMBL" id="TWU43915.1"/>
    </source>
</evidence>
<feature type="chain" id="PRO_5023121456" description="DUF1449 domain-containing protein" evidence="2">
    <location>
        <begin position="20"/>
        <end position="248"/>
    </location>
</feature>
<sequence precursor="true">MLSTPLCVAGLVFHSFVNASMNFADSITDPVNNMFVGPIWPASILVCLLIAYTALAMIGLLDFGFDVPEVDLDPGLDPGLDLDSVVEWDFWHGIGAVSARWTNFGRVPVIVWGGIFATIFWSVSFLLWHGFDSNRYEPAVGASVLLSIRNVVIAVAGTKLATGPLVGTFAKGPAYDENHLMGATCEVTTTEATPEFGQAKFRAEAAPLLLNIRTDGPTIPKGTEVWIIGFDKRKRIYKVSLQPSEQSS</sequence>
<proteinExistence type="predicted"/>
<feature type="signal peptide" evidence="2">
    <location>
        <begin position="1"/>
        <end position="19"/>
    </location>
</feature>
<dbReference type="Proteomes" id="UP000315471">
    <property type="component" value="Unassembled WGS sequence"/>
</dbReference>
<keyword evidence="1" id="KW-0812">Transmembrane</keyword>
<feature type="transmembrane region" description="Helical" evidence="1">
    <location>
        <begin position="109"/>
        <end position="128"/>
    </location>
</feature>
<keyword evidence="4" id="KW-1185">Reference proteome</keyword>
<keyword evidence="2" id="KW-0732">Signal</keyword>
<dbReference type="RefSeq" id="WP_146598967.1">
    <property type="nucleotide sequence ID" value="NZ_SJPY01000002.1"/>
</dbReference>
<dbReference type="AlphaFoldDB" id="A0A5C6E5E5"/>
<accession>A0A5C6E5E5</accession>
<gene>
    <name evidence="3" type="ORF">Q31b_14470</name>
</gene>
<evidence type="ECO:0008006" key="5">
    <source>
        <dbReference type="Google" id="ProtNLM"/>
    </source>
</evidence>
<evidence type="ECO:0000256" key="1">
    <source>
        <dbReference type="SAM" id="Phobius"/>
    </source>
</evidence>
<evidence type="ECO:0000313" key="4">
    <source>
        <dbReference type="Proteomes" id="UP000315471"/>
    </source>
</evidence>
<protein>
    <recommendedName>
        <fullName evidence="5">DUF1449 domain-containing protein</fullName>
    </recommendedName>
</protein>
<dbReference type="EMBL" id="SJPY01000002">
    <property type="protein sequence ID" value="TWU43915.1"/>
    <property type="molecule type" value="Genomic_DNA"/>
</dbReference>
<evidence type="ECO:0000256" key="2">
    <source>
        <dbReference type="SAM" id="SignalP"/>
    </source>
</evidence>
<reference evidence="3 4" key="1">
    <citation type="submission" date="2019-02" db="EMBL/GenBank/DDBJ databases">
        <title>Deep-cultivation of Planctomycetes and their phenomic and genomic characterization uncovers novel biology.</title>
        <authorList>
            <person name="Wiegand S."/>
            <person name="Jogler M."/>
            <person name="Boedeker C."/>
            <person name="Pinto D."/>
            <person name="Vollmers J."/>
            <person name="Rivas-Marin E."/>
            <person name="Kohn T."/>
            <person name="Peeters S.H."/>
            <person name="Heuer A."/>
            <person name="Rast P."/>
            <person name="Oberbeckmann S."/>
            <person name="Bunk B."/>
            <person name="Jeske O."/>
            <person name="Meyerdierks A."/>
            <person name="Storesund J.E."/>
            <person name="Kallscheuer N."/>
            <person name="Luecker S."/>
            <person name="Lage O.M."/>
            <person name="Pohl T."/>
            <person name="Merkel B.J."/>
            <person name="Hornburger P."/>
            <person name="Mueller R.-W."/>
            <person name="Bruemmer F."/>
            <person name="Labrenz M."/>
            <person name="Spormann A.M."/>
            <person name="Op Den Camp H."/>
            <person name="Overmann J."/>
            <person name="Amann R."/>
            <person name="Jetten M.S.M."/>
            <person name="Mascher T."/>
            <person name="Medema M.H."/>
            <person name="Devos D.P."/>
            <person name="Kaster A.-K."/>
            <person name="Ovreas L."/>
            <person name="Rohde M."/>
            <person name="Galperin M.Y."/>
            <person name="Jogler C."/>
        </authorList>
    </citation>
    <scope>NUCLEOTIDE SEQUENCE [LARGE SCALE GENOMIC DNA]</scope>
    <source>
        <strain evidence="3 4">Q31b</strain>
    </source>
</reference>
<dbReference type="OrthoDB" id="284164at2"/>
<comment type="caution">
    <text evidence="3">The sequence shown here is derived from an EMBL/GenBank/DDBJ whole genome shotgun (WGS) entry which is preliminary data.</text>
</comment>
<keyword evidence="1" id="KW-1133">Transmembrane helix</keyword>
<keyword evidence="1" id="KW-0472">Membrane</keyword>